<evidence type="ECO:0000256" key="1">
    <source>
        <dbReference type="ARBA" id="ARBA00004141"/>
    </source>
</evidence>
<accession>X0WAQ8</accession>
<evidence type="ECO:0000256" key="4">
    <source>
        <dbReference type="ARBA" id="ARBA00023136"/>
    </source>
</evidence>
<sequence>MESSAFVLVGFFGLVIYSLAEPLMRRGRARSMQRGPFDRGSTTLVSSLAVLIIAGSIASHVAWTPGVSRLPTWVCVGFLLAFAFATMPRFWSMSVLGEFFTRTLGVSAEQVVVRSGPYRWIRHPGYLAQILAVSAFAALLSQSWWGPLIAWPALWAAYVYRIGAEEEMLASALGSAYREYQTRTWRLLPGLY</sequence>
<keyword evidence="2 5" id="KW-0812">Transmembrane</keyword>
<proteinExistence type="predicted"/>
<name>X0WAQ8_9ZZZZ</name>
<evidence type="ECO:0000256" key="5">
    <source>
        <dbReference type="SAM" id="Phobius"/>
    </source>
</evidence>
<dbReference type="PANTHER" id="PTHR43847:SF1">
    <property type="entry name" value="BLL3993 PROTEIN"/>
    <property type="match status" value="1"/>
</dbReference>
<comment type="subcellular location">
    <subcellularLocation>
        <location evidence="1">Membrane</location>
        <topology evidence="1">Multi-pass membrane protein</topology>
    </subcellularLocation>
</comment>
<dbReference type="AlphaFoldDB" id="X0WAQ8"/>
<reference evidence="6" key="1">
    <citation type="journal article" date="2014" name="Front. Microbiol.">
        <title>High frequency of phylogenetically diverse reductive dehalogenase-homologous genes in deep subseafloor sedimentary metagenomes.</title>
        <authorList>
            <person name="Kawai M."/>
            <person name="Futagami T."/>
            <person name="Toyoda A."/>
            <person name="Takaki Y."/>
            <person name="Nishi S."/>
            <person name="Hori S."/>
            <person name="Arai W."/>
            <person name="Tsubouchi T."/>
            <person name="Morono Y."/>
            <person name="Uchiyama I."/>
            <person name="Ito T."/>
            <person name="Fujiyama A."/>
            <person name="Inagaki F."/>
            <person name="Takami H."/>
        </authorList>
    </citation>
    <scope>NUCLEOTIDE SEQUENCE</scope>
    <source>
        <strain evidence="6">Expedition CK06-06</strain>
    </source>
</reference>
<feature type="transmembrane region" description="Helical" evidence="5">
    <location>
        <begin position="6"/>
        <end position="24"/>
    </location>
</feature>
<evidence type="ECO:0000256" key="2">
    <source>
        <dbReference type="ARBA" id="ARBA00022692"/>
    </source>
</evidence>
<keyword evidence="3 5" id="KW-1133">Transmembrane helix</keyword>
<dbReference type="GO" id="GO:0016020">
    <property type="term" value="C:membrane"/>
    <property type="evidence" value="ECO:0007669"/>
    <property type="project" value="UniProtKB-SubCell"/>
</dbReference>
<organism evidence="6">
    <name type="scientific">marine sediment metagenome</name>
    <dbReference type="NCBI Taxonomy" id="412755"/>
    <lineage>
        <taxon>unclassified sequences</taxon>
        <taxon>metagenomes</taxon>
        <taxon>ecological metagenomes</taxon>
    </lineage>
</organism>
<feature type="transmembrane region" description="Helical" evidence="5">
    <location>
        <begin position="126"/>
        <end position="145"/>
    </location>
</feature>
<keyword evidence="4 5" id="KW-0472">Membrane</keyword>
<feature type="transmembrane region" description="Helical" evidence="5">
    <location>
        <begin position="44"/>
        <end position="64"/>
    </location>
</feature>
<evidence type="ECO:0000313" key="6">
    <source>
        <dbReference type="EMBL" id="GAG20302.1"/>
    </source>
</evidence>
<dbReference type="GO" id="GO:0004671">
    <property type="term" value="F:protein C-terminal S-isoprenylcysteine carboxyl O-methyltransferase activity"/>
    <property type="evidence" value="ECO:0007669"/>
    <property type="project" value="InterPro"/>
</dbReference>
<evidence type="ECO:0008006" key="7">
    <source>
        <dbReference type="Google" id="ProtNLM"/>
    </source>
</evidence>
<dbReference type="EMBL" id="BARS01036907">
    <property type="protein sequence ID" value="GAG20302.1"/>
    <property type="molecule type" value="Genomic_DNA"/>
</dbReference>
<protein>
    <recommendedName>
        <fullName evidence="7">Steroid 5-alpha reductase C-terminal domain-containing protein</fullName>
    </recommendedName>
</protein>
<comment type="caution">
    <text evidence="6">The sequence shown here is derived from an EMBL/GenBank/DDBJ whole genome shotgun (WGS) entry which is preliminary data.</text>
</comment>
<evidence type="ECO:0000256" key="3">
    <source>
        <dbReference type="ARBA" id="ARBA00022989"/>
    </source>
</evidence>
<gene>
    <name evidence="6" type="ORF">S01H1_56666</name>
</gene>
<dbReference type="InterPro" id="IPR052527">
    <property type="entry name" value="Metal_cation-efflux_comp"/>
</dbReference>
<dbReference type="InterPro" id="IPR007269">
    <property type="entry name" value="ICMT_MeTrfase"/>
</dbReference>
<dbReference type="Pfam" id="PF04140">
    <property type="entry name" value="ICMT"/>
    <property type="match status" value="1"/>
</dbReference>
<dbReference type="PANTHER" id="PTHR43847">
    <property type="entry name" value="BLL3993 PROTEIN"/>
    <property type="match status" value="1"/>
</dbReference>
<dbReference type="Gene3D" id="1.20.120.1630">
    <property type="match status" value="1"/>
</dbReference>
<feature type="transmembrane region" description="Helical" evidence="5">
    <location>
        <begin position="70"/>
        <end position="91"/>
    </location>
</feature>